<dbReference type="GO" id="GO:0003677">
    <property type="term" value="F:DNA binding"/>
    <property type="evidence" value="ECO:0007669"/>
    <property type="project" value="UniProtKB-KW"/>
</dbReference>
<dbReference type="GO" id="GO:0003700">
    <property type="term" value="F:DNA-binding transcription factor activity"/>
    <property type="evidence" value="ECO:0007669"/>
    <property type="project" value="TreeGrafter"/>
</dbReference>
<dbReference type="OrthoDB" id="9814751at2"/>
<dbReference type="Proteomes" id="UP000199071">
    <property type="component" value="Unassembled WGS sequence"/>
</dbReference>
<name>A0A1G6DKK0_9HYPH</name>
<organism evidence="3 4">
    <name type="scientific">Bauldia litoralis</name>
    <dbReference type="NCBI Taxonomy" id="665467"/>
    <lineage>
        <taxon>Bacteria</taxon>
        <taxon>Pseudomonadati</taxon>
        <taxon>Pseudomonadota</taxon>
        <taxon>Alphaproteobacteria</taxon>
        <taxon>Hyphomicrobiales</taxon>
        <taxon>Kaistiaceae</taxon>
        <taxon>Bauldia</taxon>
    </lineage>
</organism>
<evidence type="ECO:0000256" key="1">
    <source>
        <dbReference type="ARBA" id="ARBA00023125"/>
    </source>
</evidence>
<dbReference type="SUPFAM" id="SSF51182">
    <property type="entry name" value="RmlC-like cupins"/>
    <property type="match status" value="1"/>
</dbReference>
<protein>
    <submittedName>
        <fullName evidence="3">Transcriptional regulator, XRE family with cupin sensor</fullName>
    </submittedName>
</protein>
<dbReference type="SUPFAM" id="SSF47413">
    <property type="entry name" value="lambda repressor-like DNA-binding domains"/>
    <property type="match status" value="1"/>
</dbReference>
<dbReference type="PROSITE" id="PS50943">
    <property type="entry name" value="HTH_CROC1"/>
    <property type="match status" value="1"/>
</dbReference>
<dbReference type="Pfam" id="PF01381">
    <property type="entry name" value="HTH_3"/>
    <property type="match status" value="1"/>
</dbReference>
<dbReference type="InterPro" id="IPR013096">
    <property type="entry name" value="Cupin_2"/>
</dbReference>
<dbReference type="CDD" id="cd02209">
    <property type="entry name" value="cupin_XRE_C"/>
    <property type="match status" value="1"/>
</dbReference>
<dbReference type="EMBL" id="FMXQ01000007">
    <property type="protein sequence ID" value="SDB45704.1"/>
    <property type="molecule type" value="Genomic_DNA"/>
</dbReference>
<dbReference type="AlphaFoldDB" id="A0A1G6DKK0"/>
<dbReference type="InterPro" id="IPR001387">
    <property type="entry name" value="Cro/C1-type_HTH"/>
</dbReference>
<dbReference type="Pfam" id="PF07883">
    <property type="entry name" value="Cupin_2"/>
    <property type="match status" value="1"/>
</dbReference>
<feature type="domain" description="HTH cro/C1-type" evidence="2">
    <location>
        <begin position="1"/>
        <end position="46"/>
    </location>
</feature>
<dbReference type="InterPro" id="IPR050807">
    <property type="entry name" value="TransReg_Diox_bact_type"/>
</dbReference>
<proteinExistence type="predicted"/>
<accession>A0A1G6DKK0</accession>
<evidence type="ECO:0000313" key="4">
    <source>
        <dbReference type="Proteomes" id="UP000199071"/>
    </source>
</evidence>
<dbReference type="InterPro" id="IPR011051">
    <property type="entry name" value="RmlC_Cupin_sf"/>
</dbReference>
<dbReference type="PANTHER" id="PTHR46797:SF2">
    <property type="entry name" value="TRANSCRIPTIONAL REGULATOR"/>
    <property type="match status" value="1"/>
</dbReference>
<reference evidence="3 4" key="1">
    <citation type="submission" date="2016-10" db="EMBL/GenBank/DDBJ databases">
        <authorList>
            <person name="de Groot N.N."/>
        </authorList>
    </citation>
    <scope>NUCLEOTIDE SEQUENCE [LARGE SCALE GENOMIC DNA]</scope>
    <source>
        <strain evidence="3 4">ATCC 35022</strain>
    </source>
</reference>
<dbReference type="PANTHER" id="PTHR46797">
    <property type="entry name" value="HTH-TYPE TRANSCRIPTIONAL REGULATOR"/>
    <property type="match status" value="1"/>
</dbReference>
<evidence type="ECO:0000313" key="3">
    <source>
        <dbReference type="EMBL" id="SDB45704.1"/>
    </source>
</evidence>
<dbReference type="InterPro" id="IPR014710">
    <property type="entry name" value="RmlC-like_jellyroll"/>
</dbReference>
<evidence type="ECO:0000259" key="2">
    <source>
        <dbReference type="PROSITE" id="PS50943"/>
    </source>
</evidence>
<dbReference type="CDD" id="cd00093">
    <property type="entry name" value="HTH_XRE"/>
    <property type="match status" value="1"/>
</dbReference>
<gene>
    <name evidence="3" type="ORF">SAMN02982931_03541</name>
</gene>
<dbReference type="Gene3D" id="1.10.260.40">
    <property type="entry name" value="lambda repressor-like DNA-binding domains"/>
    <property type="match status" value="1"/>
</dbReference>
<sequence length="164" mass="18051">MTLHALAEACGLSSSMLSLVERGLASPSIGSLVVVGEALGTTMSDFLSANDEQSDRIVTRAADAIIVETAHHVVRRMLKEDRYRGISIAINEYAPKTGSNEDPLQHEGYEYGLVLDGQLTVQVDGVSHILNEGDLISYSSRRSHRIWNHGDRVARTVWFNTTRE</sequence>
<dbReference type="InterPro" id="IPR010982">
    <property type="entry name" value="Lambda_DNA-bd_dom_sf"/>
</dbReference>
<dbReference type="Gene3D" id="2.60.120.10">
    <property type="entry name" value="Jelly Rolls"/>
    <property type="match status" value="1"/>
</dbReference>
<keyword evidence="1" id="KW-0238">DNA-binding</keyword>
<dbReference type="STRING" id="665467.SAMN02982931_03541"/>
<keyword evidence="4" id="KW-1185">Reference proteome</keyword>
<dbReference type="GO" id="GO:0005829">
    <property type="term" value="C:cytosol"/>
    <property type="evidence" value="ECO:0007669"/>
    <property type="project" value="TreeGrafter"/>
</dbReference>